<dbReference type="WBParaSite" id="SBAD_0000665601-mRNA-1">
    <property type="protein sequence ID" value="SBAD_0000665601-mRNA-1"/>
    <property type="gene ID" value="SBAD_0000665601"/>
</dbReference>
<organism evidence="3">
    <name type="scientific">Soboliphyme baturini</name>
    <dbReference type="NCBI Taxonomy" id="241478"/>
    <lineage>
        <taxon>Eukaryota</taxon>
        <taxon>Metazoa</taxon>
        <taxon>Ecdysozoa</taxon>
        <taxon>Nematoda</taxon>
        <taxon>Enoplea</taxon>
        <taxon>Dorylaimia</taxon>
        <taxon>Dioctophymatida</taxon>
        <taxon>Dioctophymatoidea</taxon>
        <taxon>Soboliphymatidae</taxon>
        <taxon>Soboliphyme</taxon>
    </lineage>
</organism>
<sequence>MAPVPTGDHDQASALALFCTASAFGDVVPIATDSYLCQPPVASSVKDFLDKLNDQWRTFLDRMAALKAYRL</sequence>
<accession>A0A183IS12</accession>
<reference evidence="1 2" key="2">
    <citation type="submission" date="2018-11" db="EMBL/GenBank/DDBJ databases">
        <authorList>
            <consortium name="Pathogen Informatics"/>
        </authorList>
    </citation>
    <scope>NUCLEOTIDE SEQUENCE [LARGE SCALE GENOMIC DNA]</scope>
</reference>
<evidence type="ECO:0000313" key="2">
    <source>
        <dbReference type="Proteomes" id="UP000270296"/>
    </source>
</evidence>
<reference evidence="3" key="1">
    <citation type="submission" date="2016-06" db="UniProtKB">
        <authorList>
            <consortium name="WormBaseParasite"/>
        </authorList>
    </citation>
    <scope>IDENTIFICATION</scope>
</reference>
<dbReference type="Proteomes" id="UP000270296">
    <property type="component" value="Unassembled WGS sequence"/>
</dbReference>
<keyword evidence="2" id="KW-1185">Reference proteome</keyword>
<name>A0A183IS12_9BILA</name>
<protein>
    <submittedName>
        <fullName evidence="1 3">Uncharacterized protein</fullName>
    </submittedName>
</protein>
<evidence type="ECO:0000313" key="1">
    <source>
        <dbReference type="EMBL" id="VDP09957.1"/>
    </source>
</evidence>
<evidence type="ECO:0000313" key="3">
    <source>
        <dbReference type="WBParaSite" id="SBAD_0000665601-mRNA-1"/>
    </source>
</evidence>
<proteinExistence type="predicted"/>
<dbReference type="EMBL" id="UZAM01009729">
    <property type="protein sequence ID" value="VDP09957.1"/>
    <property type="molecule type" value="Genomic_DNA"/>
</dbReference>
<dbReference type="AlphaFoldDB" id="A0A183IS12"/>
<gene>
    <name evidence="1" type="ORF">SBAD_LOCUS6409</name>
</gene>